<sequence length="749" mass="75220">TPGPGPGPRPGPGSGPGPGPGRRAGPGAKTLGDRPGPDGDGQAWGAFQMLAINTGEGFMHGGQPLGSGPVVENAKPEASAGAGAGAGGGGSRPQPAFPTGVQEVTISMAGPPSWTGGHVGADPHVGGQQEDFSKGKDEIGNGAQDGSKAGQELGKPLSTASGSGQVGTGQSGGGQPAAGAPEDWQAVGHPPVSGQVGAAPHGGGQEFPPASWPVLPFPGGASPANGQGVPASPGQVGGVPPVTGQFGAFPLGGGLGGVVSPVNGQGASVSPGSGQKGGVPTGTGQFGDLPLGGGPGGVVPSGVRPVYVFPAESEQVGKIPPASDLGGAVPPMSWSLAAVTPESGHVLSGPPVSGPATAVPPGISQTTVVDAHLRTNAAKPPGSLKNGSQPTGGFKVKTNLTVDALELGPLVVLASMHRNLLSQSEARGDILTSLNHKSLPPAPRWLAHLFVERLVGLARAALAGPGNKPGWVPQPPAPNGRLLQQWDTAAMVLLSTQGEVNGVRGRATSAAARTVLAALATMSHTTADEEGLLAALNCEQLTEVLVQSTLGLPEGAAMGSPTLSTWNLSELLLVILGVELPAAVPLGLRTGVAALALTLYECVADNGKRPASSDKVEMVNRILVQRYRSPHIVSLQPRSLTNAQLLARALKRYRSPHIVSLQPRSLTNAQLLARALKGIPPVAAARVDAPDAVIPPPISPNPSIFPNRKMKEWRAMNLCTDLVLRLAGLQWAAPVPAGRHTKRLHIKKS</sequence>
<dbReference type="AlphaFoldDB" id="A0AAE1GVY4"/>
<feature type="non-terminal residue" evidence="2">
    <location>
        <position position="749"/>
    </location>
</feature>
<protein>
    <submittedName>
        <fullName evidence="2">Collagen alpha-5(VI) chain</fullName>
    </submittedName>
</protein>
<reference evidence="2" key="1">
    <citation type="submission" date="2021-07" db="EMBL/GenBank/DDBJ databases">
        <authorList>
            <person name="Catto M.A."/>
            <person name="Jacobson A."/>
            <person name="Kennedy G."/>
            <person name="Labadie P."/>
            <person name="Hunt B.G."/>
            <person name="Srinivasan R."/>
        </authorList>
    </citation>
    <scope>NUCLEOTIDE SEQUENCE</scope>
    <source>
        <strain evidence="2">PL_HMW_Pooled</strain>
        <tissue evidence="2">Head</tissue>
    </source>
</reference>
<accession>A0AAE1GVY4</accession>
<evidence type="ECO:0000313" key="2">
    <source>
        <dbReference type="EMBL" id="KAK3910331.1"/>
    </source>
</evidence>
<feature type="compositionally biased region" description="Gly residues" evidence="1">
    <location>
        <begin position="164"/>
        <end position="176"/>
    </location>
</feature>
<feature type="compositionally biased region" description="Pro residues" evidence="1">
    <location>
        <begin position="1"/>
        <end position="19"/>
    </location>
</feature>
<keyword evidence="3" id="KW-1185">Reference proteome</keyword>
<gene>
    <name evidence="2" type="ORF">KUF71_020100</name>
</gene>
<dbReference type="GO" id="GO:0005581">
    <property type="term" value="C:collagen trimer"/>
    <property type="evidence" value="ECO:0007669"/>
    <property type="project" value="UniProtKB-KW"/>
</dbReference>
<reference evidence="2" key="2">
    <citation type="journal article" date="2023" name="BMC Genomics">
        <title>Pest status, molecular evolution, and epigenetic factors derived from the genome assembly of Frankliniella fusca, a thysanopteran phytovirus vector.</title>
        <authorList>
            <person name="Catto M.A."/>
            <person name="Labadie P.E."/>
            <person name="Jacobson A.L."/>
            <person name="Kennedy G.G."/>
            <person name="Srinivasan R."/>
            <person name="Hunt B.G."/>
        </authorList>
    </citation>
    <scope>NUCLEOTIDE SEQUENCE</scope>
    <source>
        <strain evidence="2">PL_HMW_Pooled</strain>
    </source>
</reference>
<proteinExistence type="predicted"/>
<organism evidence="2 3">
    <name type="scientific">Frankliniella fusca</name>
    <dbReference type="NCBI Taxonomy" id="407009"/>
    <lineage>
        <taxon>Eukaryota</taxon>
        <taxon>Metazoa</taxon>
        <taxon>Ecdysozoa</taxon>
        <taxon>Arthropoda</taxon>
        <taxon>Hexapoda</taxon>
        <taxon>Insecta</taxon>
        <taxon>Pterygota</taxon>
        <taxon>Neoptera</taxon>
        <taxon>Paraneoptera</taxon>
        <taxon>Thysanoptera</taxon>
        <taxon>Terebrantia</taxon>
        <taxon>Thripoidea</taxon>
        <taxon>Thripidae</taxon>
        <taxon>Frankliniella</taxon>
    </lineage>
</organism>
<feature type="region of interest" description="Disordered" evidence="1">
    <location>
        <begin position="1"/>
        <end position="46"/>
    </location>
</feature>
<evidence type="ECO:0000256" key="1">
    <source>
        <dbReference type="SAM" id="MobiDB-lite"/>
    </source>
</evidence>
<keyword evidence="2" id="KW-0176">Collagen</keyword>
<evidence type="ECO:0000313" key="3">
    <source>
        <dbReference type="Proteomes" id="UP001219518"/>
    </source>
</evidence>
<comment type="caution">
    <text evidence="2">The sequence shown here is derived from an EMBL/GenBank/DDBJ whole genome shotgun (WGS) entry which is preliminary data.</text>
</comment>
<dbReference type="Proteomes" id="UP001219518">
    <property type="component" value="Unassembled WGS sequence"/>
</dbReference>
<dbReference type="EMBL" id="JAHWGI010000150">
    <property type="protein sequence ID" value="KAK3910331.1"/>
    <property type="molecule type" value="Genomic_DNA"/>
</dbReference>
<feature type="compositionally biased region" description="Gly residues" evidence="1">
    <location>
        <begin position="82"/>
        <end position="91"/>
    </location>
</feature>
<feature type="region of interest" description="Disordered" evidence="1">
    <location>
        <begin position="58"/>
        <end position="231"/>
    </location>
</feature>
<name>A0AAE1GVY4_9NEOP</name>